<feature type="region of interest" description="Disordered" evidence="2">
    <location>
        <begin position="243"/>
        <end position="364"/>
    </location>
</feature>
<name>E4X9W7_OIKDI</name>
<dbReference type="SUPFAM" id="SSF103657">
    <property type="entry name" value="BAR/IMD domain-like"/>
    <property type="match status" value="1"/>
</dbReference>
<dbReference type="GO" id="GO:0060271">
    <property type="term" value="P:cilium assembly"/>
    <property type="evidence" value="ECO:0007669"/>
    <property type="project" value="TreeGrafter"/>
</dbReference>
<reference evidence="3" key="1">
    <citation type="journal article" date="2010" name="Science">
        <title>Plasticity of animal genome architecture unmasked by rapid evolution of a pelagic tunicate.</title>
        <authorList>
            <person name="Denoeud F."/>
            <person name="Henriet S."/>
            <person name="Mungpakdee S."/>
            <person name="Aury J.M."/>
            <person name="Da Silva C."/>
            <person name="Brinkmann H."/>
            <person name="Mikhaleva J."/>
            <person name="Olsen L.C."/>
            <person name="Jubin C."/>
            <person name="Canestro C."/>
            <person name="Bouquet J.M."/>
            <person name="Danks G."/>
            <person name="Poulain J."/>
            <person name="Campsteijn C."/>
            <person name="Adamski M."/>
            <person name="Cross I."/>
            <person name="Yadetie F."/>
            <person name="Muffato M."/>
            <person name="Louis A."/>
            <person name="Butcher S."/>
            <person name="Tsagkogeorga G."/>
            <person name="Konrad A."/>
            <person name="Singh S."/>
            <person name="Jensen M.F."/>
            <person name="Cong E.H."/>
            <person name="Eikeseth-Otteraa H."/>
            <person name="Noel B."/>
            <person name="Anthouard V."/>
            <person name="Porcel B.M."/>
            <person name="Kachouri-Lafond R."/>
            <person name="Nishino A."/>
            <person name="Ugolini M."/>
            <person name="Chourrout P."/>
            <person name="Nishida H."/>
            <person name="Aasland R."/>
            <person name="Huzurbazar S."/>
            <person name="Westhof E."/>
            <person name="Delsuc F."/>
            <person name="Lehrach H."/>
            <person name="Reinhardt R."/>
            <person name="Weissenbach J."/>
            <person name="Roy S.W."/>
            <person name="Artiguenave F."/>
            <person name="Postlethwait J.H."/>
            <person name="Manak J.R."/>
            <person name="Thompson E.M."/>
            <person name="Jaillon O."/>
            <person name="Du Pasquier L."/>
            <person name="Boudinot P."/>
            <person name="Liberles D.A."/>
            <person name="Volff J.N."/>
            <person name="Philippe H."/>
            <person name="Lenhard B."/>
            <person name="Roest Crollius H."/>
            <person name="Wincker P."/>
            <person name="Chourrout D."/>
        </authorList>
    </citation>
    <scope>NUCLEOTIDE SEQUENCE [LARGE SCALE GENOMIC DNA]</scope>
</reference>
<dbReference type="Pfam" id="PF06730">
    <property type="entry name" value="FAM92"/>
    <property type="match status" value="1"/>
</dbReference>
<dbReference type="PANTHER" id="PTHR21223:SF2">
    <property type="entry name" value="CBY1-INTERACTING BAR DOMAIN-CONTAINING PROTEIN HOMOLOG"/>
    <property type="match status" value="1"/>
</dbReference>
<gene>
    <name evidence="3" type="ORF">GSOID_T00004878001</name>
</gene>
<evidence type="ECO:0000256" key="2">
    <source>
        <dbReference type="SAM" id="MobiDB-lite"/>
    </source>
</evidence>
<dbReference type="EMBL" id="FN653031">
    <property type="protein sequence ID" value="CBY08314.1"/>
    <property type="molecule type" value="Genomic_DNA"/>
</dbReference>
<dbReference type="PANTHER" id="PTHR21223">
    <property type="entry name" value="CBY1-INTERACTING BAR DOMAIN-CONTAINING PROTEIN HOMOLOG"/>
    <property type="match status" value="1"/>
</dbReference>
<evidence type="ECO:0008006" key="5">
    <source>
        <dbReference type="Google" id="ProtNLM"/>
    </source>
</evidence>
<dbReference type="Proteomes" id="UP000001307">
    <property type="component" value="Unassembled WGS sequence"/>
</dbReference>
<feature type="compositionally biased region" description="Polar residues" evidence="2">
    <location>
        <begin position="243"/>
        <end position="273"/>
    </location>
</feature>
<dbReference type="GO" id="GO:0036064">
    <property type="term" value="C:ciliary basal body"/>
    <property type="evidence" value="ECO:0007669"/>
    <property type="project" value="TreeGrafter"/>
</dbReference>
<dbReference type="OrthoDB" id="60621at2759"/>
<feature type="compositionally biased region" description="Low complexity" evidence="2">
    <location>
        <begin position="311"/>
        <end position="326"/>
    </location>
</feature>
<protein>
    <recommendedName>
        <fullName evidence="5">BAR domain-containing protein</fullName>
    </recommendedName>
</protein>
<organism evidence="3">
    <name type="scientific">Oikopleura dioica</name>
    <name type="common">Tunicate</name>
    <dbReference type="NCBI Taxonomy" id="34765"/>
    <lineage>
        <taxon>Eukaryota</taxon>
        <taxon>Metazoa</taxon>
        <taxon>Chordata</taxon>
        <taxon>Tunicata</taxon>
        <taxon>Appendicularia</taxon>
        <taxon>Copelata</taxon>
        <taxon>Oikopleuridae</taxon>
        <taxon>Oikopleura</taxon>
    </lineage>
</organism>
<accession>E4X9W7</accession>
<dbReference type="InterPro" id="IPR009602">
    <property type="entry name" value="CBAR/FAM92"/>
</dbReference>
<dbReference type="InParanoid" id="E4X9W7"/>
<evidence type="ECO:0000313" key="3">
    <source>
        <dbReference type="EMBL" id="CBY08314.1"/>
    </source>
</evidence>
<proteinExistence type="predicted"/>
<feature type="compositionally biased region" description="Acidic residues" evidence="2">
    <location>
        <begin position="333"/>
        <end position="353"/>
    </location>
</feature>
<dbReference type="InterPro" id="IPR027267">
    <property type="entry name" value="AH/BAR_dom_sf"/>
</dbReference>
<feature type="coiled-coil region" evidence="1">
    <location>
        <begin position="100"/>
        <end position="134"/>
    </location>
</feature>
<dbReference type="GO" id="GO:0035869">
    <property type="term" value="C:ciliary transition zone"/>
    <property type="evidence" value="ECO:0007669"/>
    <property type="project" value="TreeGrafter"/>
</dbReference>
<feature type="compositionally biased region" description="Polar residues" evidence="2">
    <location>
        <begin position="280"/>
        <end position="302"/>
    </location>
</feature>
<keyword evidence="1" id="KW-0175">Coiled coil</keyword>
<dbReference type="Gene3D" id="1.20.1270.60">
    <property type="entry name" value="Arfaptin homology (AH) domain/BAR domain"/>
    <property type="match status" value="1"/>
</dbReference>
<evidence type="ECO:0000256" key="1">
    <source>
        <dbReference type="SAM" id="Coils"/>
    </source>
</evidence>
<sequence length="364" mass="40652">MESAANKSMVTLSQKVATDAVQRAEKHLGNMCQNIGNINVKHGKIRDLADRLAHGCVAYGNEEYGTSLKELHHFAEHVSAVQDYRQAYIDQIQQKVVPILSGYGMKCKSAKNEIKKLEKQQKDEIKKANKIKKANGNMQQQAQHSHELQILSNSVAAQTQLMKERVLDFEAQRLQDVKEVLTEYCRIELTYAAKSLEQWSQCMQKVTQMSPDDDIKEFEKLLNPHMTTHAGIGMQSTANALANMSHQQPTLAKSTYNSTTSIPTSHFSASNVPQRPPTQPSNQSLSQPSVASINSHQTTVSQALPPASHNPSQMSQPPQQTTSQVQAFNEQPYETDDTESEYETMSEEEEEEPQAPTRTAVTGW</sequence>
<keyword evidence="4" id="KW-1185">Reference proteome</keyword>
<dbReference type="AlphaFoldDB" id="E4X9W7"/>
<evidence type="ECO:0000313" key="4">
    <source>
        <dbReference type="Proteomes" id="UP000001307"/>
    </source>
</evidence>